<protein>
    <submittedName>
        <fullName evidence="1">Uncharacterized protein</fullName>
    </submittedName>
</protein>
<reference evidence="2" key="1">
    <citation type="journal article" date="2008" name="Genome Res.">
        <title>The genome of Pelotomaculum thermopropionicum reveals niche-associated evolution in anaerobic microbiota.</title>
        <authorList>
            <person name="Kosaka T."/>
            <person name="Kato S."/>
            <person name="Shimoyama T."/>
            <person name="Ishii S."/>
            <person name="Abe T."/>
            <person name="Watanabe K."/>
        </authorList>
    </citation>
    <scope>NUCLEOTIDE SEQUENCE [LARGE SCALE GENOMIC DNA]</scope>
    <source>
        <strain evidence="2">DSM 13744 / JCM 10971 / SI</strain>
    </source>
</reference>
<keyword evidence="2" id="KW-1185">Reference proteome</keyword>
<evidence type="ECO:0000313" key="2">
    <source>
        <dbReference type="Proteomes" id="UP000006556"/>
    </source>
</evidence>
<dbReference type="InterPro" id="IPR038475">
    <property type="entry name" value="RecG_C_sf"/>
</dbReference>
<evidence type="ECO:0000313" key="1">
    <source>
        <dbReference type="EMBL" id="BAF58321.1"/>
    </source>
</evidence>
<dbReference type="KEGG" id="pth:PTH_0140"/>
<dbReference type="HOGENOM" id="CLU_024970_3_3_9"/>
<proteinExistence type="predicted"/>
<dbReference type="AlphaFoldDB" id="A5D624"/>
<accession>A5D624</accession>
<organism evidence="1 2">
    <name type="scientific">Pelotomaculum thermopropionicum (strain DSM 13744 / JCM 10971 / SI)</name>
    <dbReference type="NCBI Taxonomy" id="370438"/>
    <lineage>
        <taxon>Bacteria</taxon>
        <taxon>Bacillati</taxon>
        <taxon>Bacillota</taxon>
        <taxon>Clostridia</taxon>
        <taxon>Eubacteriales</taxon>
        <taxon>Desulfotomaculaceae</taxon>
        <taxon>Pelotomaculum</taxon>
    </lineage>
</organism>
<dbReference type="STRING" id="370438.PTH_0140"/>
<dbReference type="EMBL" id="AP009389">
    <property type="protein sequence ID" value="BAF58321.1"/>
    <property type="molecule type" value="Genomic_DNA"/>
</dbReference>
<dbReference type="Pfam" id="PF13749">
    <property type="entry name" value="HATPase_c_4"/>
    <property type="match status" value="1"/>
</dbReference>
<name>A5D624_PELTS</name>
<dbReference type="Gene3D" id="3.30.565.60">
    <property type="match status" value="1"/>
</dbReference>
<sequence>MQESGNLYAEEMPVEESSMLDLDLDFFKEFYQKRAGESIDSLEITLDVLLTNMRLLKDGKCTLAGLLLFGKNPEERRPAFIIKAISFTGNDPAGVLYRDSRDLTGNIARLFLSGMAFLKNNLRMVQGEQGFNSVGCLEIPEVALEEALINAILHRNYFLASNIRLFVFDDRVEIISPGSLPNTLRVETIKHGIHVERNPIMASLVRDIKEIPYRGAGTGIQRIIRACKEAGIRVEFINNEEGEQFKVIFYRDKMV</sequence>
<dbReference type="eggNOG" id="COG2865">
    <property type="taxonomic scope" value="Bacteria"/>
</dbReference>
<dbReference type="PANTHER" id="PTHR30595:SF6">
    <property type="entry name" value="SCHLAFEN ALBA-2 DOMAIN-CONTAINING PROTEIN"/>
    <property type="match status" value="1"/>
</dbReference>
<gene>
    <name evidence="1" type="ordered locus">PTH_0140</name>
</gene>
<dbReference type="PANTHER" id="PTHR30595">
    <property type="entry name" value="GLPR-RELATED TRANSCRIPTIONAL REPRESSOR"/>
    <property type="match status" value="1"/>
</dbReference>
<dbReference type="Proteomes" id="UP000006556">
    <property type="component" value="Chromosome"/>
</dbReference>